<reference evidence="1 2" key="1">
    <citation type="submission" date="2017-10" db="EMBL/GenBank/DDBJ databases">
        <title>Effective Description of Clostridium neonatale sp. nov. linked to necrotizing enterocolitis in neonates and a clarification of species assignable to the genus Clostridium (Prazmowski 1880) emend. Lawson and Rainey 2016.</title>
        <authorList>
            <person name="Bernard K."/>
            <person name="Burdz T."/>
            <person name="Wiebe D."/>
            <person name="Balcewich B."/>
            <person name="Alfa M."/>
            <person name="Bernier A.-M."/>
        </authorList>
    </citation>
    <scope>NUCLEOTIDE SEQUENCE [LARGE SCALE GENOMIC DNA]</scope>
    <source>
        <strain evidence="1 2">LCDC99A005</strain>
    </source>
</reference>
<comment type="caution">
    <text evidence="1">The sequence shown here is derived from an EMBL/GenBank/DDBJ whole genome shotgun (WGS) entry which is preliminary data.</text>
</comment>
<evidence type="ECO:0000313" key="1">
    <source>
        <dbReference type="EMBL" id="PEG29237.1"/>
    </source>
</evidence>
<organism evidence="1 2">
    <name type="scientific">Clostridium neonatale</name>
    <dbReference type="NCBI Taxonomy" id="137838"/>
    <lineage>
        <taxon>Bacteria</taxon>
        <taxon>Bacillati</taxon>
        <taxon>Bacillota</taxon>
        <taxon>Clostridia</taxon>
        <taxon>Eubacteriales</taxon>
        <taxon>Clostridiaceae</taxon>
        <taxon>Clostridium</taxon>
    </lineage>
</organism>
<evidence type="ECO:0000313" key="2">
    <source>
        <dbReference type="Proteomes" id="UP000220840"/>
    </source>
</evidence>
<dbReference type="RefSeq" id="WP_058293869.1">
    <property type="nucleotide sequence ID" value="NZ_LN890327.1"/>
</dbReference>
<accession>A0A2A7MCH0</accession>
<keyword evidence="2" id="KW-1185">Reference proteome</keyword>
<dbReference type="Proteomes" id="UP000220840">
    <property type="component" value="Unassembled WGS sequence"/>
</dbReference>
<protein>
    <submittedName>
        <fullName evidence="1">Uncharacterized protein</fullName>
    </submittedName>
</protein>
<dbReference type="AlphaFoldDB" id="A0A2A7MCH0"/>
<name>A0A2A7MCH0_9CLOT</name>
<gene>
    <name evidence="1" type="ORF">CQ394_17865</name>
</gene>
<dbReference type="EMBL" id="PDCJ01000004">
    <property type="protein sequence ID" value="PEG29237.1"/>
    <property type="molecule type" value="Genomic_DNA"/>
</dbReference>
<sequence length="138" mass="15598">MDTILAKYELIVYSSGKIRLNPLENSSTEELLSKCSSRIQQILATITTIKILLTNNPNASDIDIYSKALKEVSEKLEVNVTTISDKFTRQLKLNAEEARSMIFDYLRFNSSELKNILLKNVGKNTKELDTIAINSILK</sequence>
<proteinExistence type="predicted"/>
<dbReference type="OrthoDB" id="9842263at2"/>